<dbReference type="RefSeq" id="WP_164694017.1">
    <property type="nucleotide sequence ID" value="NZ_JAAIKB010000003.1"/>
</dbReference>
<keyword evidence="8" id="KW-0472">Membrane</keyword>
<comment type="catalytic activity">
    <reaction evidence="1">
        <text>ATP + protein L-histidine = ADP + protein N-phospho-L-histidine.</text>
        <dbReference type="EC" id="2.7.13.3"/>
    </reaction>
</comment>
<dbReference type="InterPro" id="IPR003594">
    <property type="entry name" value="HATPase_dom"/>
</dbReference>
<evidence type="ECO:0000256" key="5">
    <source>
        <dbReference type="ARBA" id="ARBA00022692"/>
    </source>
</evidence>
<feature type="domain" description="Histidine kinase" evidence="9">
    <location>
        <begin position="255"/>
        <end position="459"/>
    </location>
</feature>
<reference evidence="10 11" key="1">
    <citation type="submission" date="2020-02" db="EMBL/GenBank/DDBJ databases">
        <authorList>
            <person name="Kim H.M."/>
            <person name="Jeon C.O."/>
        </authorList>
    </citation>
    <scope>NUCLEOTIDE SEQUENCE [LARGE SCALE GENOMIC DNA]</scope>
    <source>
        <strain evidence="10 11">PeD5</strain>
    </source>
</reference>
<feature type="transmembrane region" description="Helical" evidence="8">
    <location>
        <begin position="158"/>
        <end position="179"/>
    </location>
</feature>
<keyword evidence="7 8" id="KW-1133">Transmembrane helix</keyword>
<dbReference type="InterPro" id="IPR036097">
    <property type="entry name" value="HisK_dim/P_sf"/>
</dbReference>
<evidence type="ECO:0000313" key="11">
    <source>
        <dbReference type="Proteomes" id="UP000475385"/>
    </source>
</evidence>
<dbReference type="PROSITE" id="PS50109">
    <property type="entry name" value="HIS_KIN"/>
    <property type="match status" value="1"/>
</dbReference>
<dbReference type="Pfam" id="PF00512">
    <property type="entry name" value="HisKA"/>
    <property type="match status" value="1"/>
</dbReference>
<dbReference type="InterPro" id="IPR003661">
    <property type="entry name" value="HisK_dim/P_dom"/>
</dbReference>
<keyword evidence="6 10" id="KW-0418">Kinase</keyword>
<dbReference type="Gene3D" id="3.30.565.10">
    <property type="entry name" value="Histidine kinase-like ATPase, C-terminal domain"/>
    <property type="match status" value="1"/>
</dbReference>
<dbReference type="InterPro" id="IPR036890">
    <property type="entry name" value="HATPase_C_sf"/>
</dbReference>
<evidence type="ECO:0000256" key="1">
    <source>
        <dbReference type="ARBA" id="ARBA00000085"/>
    </source>
</evidence>
<dbReference type="InterPro" id="IPR050428">
    <property type="entry name" value="TCS_sensor_his_kinase"/>
</dbReference>
<dbReference type="SMART" id="SM00387">
    <property type="entry name" value="HATPase_c"/>
    <property type="match status" value="1"/>
</dbReference>
<accession>A0A6M1LID9</accession>
<evidence type="ECO:0000259" key="9">
    <source>
        <dbReference type="PROSITE" id="PS50109"/>
    </source>
</evidence>
<dbReference type="SUPFAM" id="SSF55874">
    <property type="entry name" value="ATPase domain of HSP90 chaperone/DNA topoisomerase II/histidine kinase"/>
    <property type="match status" value="1"/>
</dbReference>
<dbReference type="GO" id="GO:0000155">
    <property type="term" value="F:phosphorelay sensor kinase activity"/>
    <property type="evidence" value="ECO:0007669"/>
    <property type="project" value="InterPro"/>
</dbReference>
<evidence type="ECO:0000256" key="2">
    <source>
        <dbReference type="ARBA" id="ARBA00012438"/>
    </source>
</evidence>
<name>A0A6M1LID9_9PROT</name>
<dbReference type="PANTHER" id="PTHR45436">
    <property type="entry name" value="SENSOR HISTIDINE KINASE YKOH"/>
    <property type="match status" value="1"/>
</dbReference>
<sequence>MSMRVPLLVAAAVFVFVTVASQVALRLAAHGMDQEAKRLGRVYLDGLSAAILPALRAQDDAALREALERAMGFREGISERRMVVATPNGRILAEAGIGPDPDWLAPLHRGNVGSAWEVSSDGDAVWVQRPLVDGTLVALIAAKLDVGSIMERRDSLRFATLAFGLAVAALGGGLAALAVRQALRPVLVVTEALGRSGAGAIAPIPTAAMPPPGTEGARLAAAFNGMVAHVAERETLARRLSERERAATLGRLAATVAHEVRNPLAGMLTAVDSARDFGDDATERAEALQVIERGLRQIEGVVTSILAVHRDGGPPRPLEAADLDDLRLLASPEAARRGIDLEWRVDLPHPFPTDASLLRQAALNLLLNAVAATPAGRQVMLDARRTKPGLLTVMIEDQGPGLPAGAEQRLHGQGEEAEGRGLGLDVVATLARRLGASVMAEPGRGDQGTRVTLLVPEAEAAAARPA</sequence>
<dbReference type="Gene3D" id="1.10.287.130">
    <property type="match status" value="1"/>
</dbReference>
<keyword evidence="3" id="KW-0597">Phosphoprotein</keyword>
<keyword evidence="4" id="KW-0808">Transferase</keyword>
<evidence type="ECO:0000256" key="7">
    <source>
        <dbReference type="ARBA" id="ARBA00022989"/>
    </source>
</evidence>
<dbReference type="Pfam" id="PF02518">
    <property type="entry name" value="HATPase_c"/>
    <property type="match status" value="1"/>
</dbReference>
<dbReference type="SUPFAM" id="SSF47384">
    <property type="entry name" value="Homodimeric domain of signal transducing histidine kinase"/>
    <property type="match status" value="1"/>
</dbReference>
<gene>
    <name evidence="10" type="ORF">G3576_08775</name>
</gene>
<dbReference type="EMBL" id="JAAIKB010000003">
    <property type="protein sequence ID" value="NGM20105.1"/>
    <property type="molecule type" value="Genomic_DNA"/>
</dbReference>
<evidence type="ECO:0000256" key="6">
    <source>
        <dbReference type="ARBA" id="ARBA00022777"/>
    </source>
</evidence>
<evidence type="ECO:0000256" key="4">
    <source>
        <dbReference type="ARBA" id="ARBA00022679"/>
    </source>
</evidence>
<dbReference type="InterPro" id="IPR005467">
    <property type="entry name" value="His_kinase_dom"/>
</dbReference>
<reference evidence="10 11" key="2">
    <citation type="submission" date="2020-03" db="EMBL/GenBank/DDBJ databases">
        <title>Roseomonas stagni sp. nov., isolated from pond water in Japan.</title>
        <authorList>
            <person name="Furuhata K."/>
            <person name="Miyamoto H."/>
            <person name="Goto K."/>
        </authorList>
    </citation>
    <scope>NUCLEOTIDE SEQUENCE [LARGE SCALE GENOMIC DNA]</scope>
    <source>
        <strain evidence="10 11">PeD5</strain>
    </source>
</reference>
<dbReference type="Proteomes" id="UP000475385">
    <property type="component" value="Unassembled WGS sequence"/>
</dbReference>
<evidence type="ECO:0000256" key="8">
    <source>
        <dbReference type="SAM" id="Phobius"/>
    </source>
</evidence>
<dbReference type="EC" id="2.7.13.3" evidence="2"/>
<protein>
    <recommendedName>
        <fullName evidence="2">histidine kinase</fullName>
        <ecNumber evidence="2">2.7.13.3</ecNumber>
    </recommendedName>
</protein>
<organism evidence="10 11">
    <name type="scientific">Falsiroseomonas algicola</name>
    <dbReference type="NCBI Taxonomy" id="2716930"/>
    <lineage>
        <taxon>Bacteria</taxon>
        <taxon>Pseudomonadati</taxon>
        <taxon>Pseudomonadota</taxon>
        <taxon>Alphaproteobacteria</taxon>
        <taxon>Acetobacterales</taxon>
        <taxon>Roseomonadaceae</taxon>
        <taxon>Falsiroseomonas</taxon>
    </lineage>
</organism>
<proteinExistence type="predicted"/>
<comment type="caution">
    <text evidence="10">The sequence shown here is derived from an EMBL/GenBank/DDBJ whole genome shotgun (WGS) entry which is preliminary data.</text>
</comment>
<dbReference type="SMART" id="SM00388">
    <property type="entry name" value="HisKA"/>
    <property type="match status" value="1"/>
</dbReference>
<keyword evidence="5 8" id="KW-0812">Transmembrane</keyword>
<dbReference type="PANTHER" id="PTHR45436:SF5">
    <property type="entry name" value="SENSOR HISTIDINE KINASE TRCS"/>
    <property type="match status" value="1"/>
</dbReference>
<evidence type="ECO:0000313" key="10">
    <source>
        <dbReference type="EMBL" id="NGM20105.1"/>
    </source>
</evidence>
<dbReference type="AlphaFoldDB" id="A0A6M1LID9"/>
<evidence type="ECO:0000256" key="3">
    <source>
        <dbReference type="ARBA" id="ARBA00022553"/>
    </source>
</evidence>
<dbReference type="CDD" id="cd00082">
    <property type="entry name" value="HisKA"/>
    <property type="match status" value="1"/>
</dbReference>
<keyword evidence="11" id="KW-1185">Reference proteome</keyword>